<protein>
    <submittedName>
        <fullName evidence="1">Uncharacterized protein</fullName>
    </submittedName>
</protein>
<dbReference type="AlphaFoldDB" id="A0A1G2G3A6"/>
<organism evidence="1 2">
    <name type="scientific">Candidatus Ryanbacteria bacterium RIFCSPHIGHO2_01_FULL_45_22</name>
    <dbReference type="NCBI Taxonomy" id="1802114"/>
    <lineage>
        <taxon>Bacteria</taxon>
        <taxon>Candidatus Ryaniibacteriota</taxon>
    </lineage>
</organism>
<evidence type="ECO:0000313" key="1">
    <source>
        <dbReference type="EMBL" id="OGZ44462.1"/>
    </source>
</evidence>
<gene>
    <name evidence="1" type="ORF">A2719_05015</name>
</gene>
<sequence>MQDISYFFTSGRRSILADIYFPLRIATQGTIYTALEEGLRIDVVRTYLRKNAVNIKRELAAYPHWFDPNRYGDTRAYRSEHRAAEARMDMWSQVFFGWSLDEVKGVFLKKDGKTIDEETTQIIKLMFKFENSRMENHALCAGYPDVYRAILYWVLSQYGQADDYRHWNVEERRLFVERHSSWSSEKRAYADDAFIRIARRIAKWIDDCGLFIFGYLVRLFWQKIVELHQKRHTSLEDEIWVTSIFHIDINVLRPTKRIV</sequence>
<accession>A0A1G2G3A6</accession>
<comment type="caution">
    <text evidence="1">The sequence shown here is derived from an EMBL/GenBank/DDBJ whole genome shotgun (WGS) entry which is preliminary data.</text>
</comment>
<proteinExistence type="predicted"/>
<dbReference type="Proteomes" id="UP000177480">
    <property type="component" value="Unassembled WGS sequence"/>
</dbReference>
<evidence type="ECO:0000313" key="2">
    <source>
        <dbReference type="Proteomes" id="UP000177480"/>
    </source>
</evidence>
<name>A0A1G2G3A6_9BACT</name>
<dbReference type="EMBL" id="MHNK01000002">
    <property type="protein sequence ID" value="OGZ44462.1"/>
    <property type="molecule type" value="Genomic_DNA"/>
</dbReference>
<reference evidence="1 2" key="1">
    <citation type="journal article" date="2016" name="Nat. Commun.">
        <title>Thousands of microbial genomes shed light on interconnected biogeochemical processes in an aquifer system.</title>
        <authorList>
            <person name="Anantharaman K."/>
            <person name="Brown C.T."/>
            <person name="Hug L.A."/>
            <person name="Sharon I."/>
            <person name="Castelle C.J."/>
            <person name="Probst A.J."/>
            <person name="Thomas B.C."/>
            <person name="Singh A."/>
            <person name="Wilkins M.J."/>
            <person name="Karaoz U."/>
            <person name="Brodie E.L."/>
            <person name="Williams K.H."/>
            <person name="Hubbard S.S."/>
            <person name="Banfield J.F."/>
        </authorList>
    </citation>
    <scope>NUCLEOTIDE SEQUENCE [LARGE SCALE GENOMIC DNA]</scope>
</reference>